<sequence length="64" mass="7380">MARHLILLLTISSYNFKIKTSCWRKIAIINENCWCLSIFAGLDFKLSKESCSSRCQRSSCHPIL</sequence>
<proteinExistence type="predicted"/>
<reference evidence="1" key="1">
    <citation type="submission" date="2021-01" db="EMBL/GenBank/DDBJ databases">
        <authorList>
            <consortium name="Genoscope - CEA"/>
            <person name="William W."/>
        </authorList>
    </citation>
    <scope>NUCLEOTIDE SEQUENCE</scope>
</reference>
<gene>
    <name evidence="1" type="ORF">DARMORV10_C05P42160.1</name>
</gene>
<name>A0A816KUR7_BRANA</name>
<evidence type="ECO:0000313" key="1">
    <source>
        <dbReference type="EMBL" id="CAF1931575.1"/>
    </source>
</evidence>
<dbReference type="AlphaFoldDB" id="A0A816KUR7"/>
<organism evidence="1">
    <name type="scientific">Brassica napus</name>
    <name type="common">Rape</name>
    <dbReference type="NCBI Taxonomy" id="3708"/>
    <lineage>
        <taxon>Eukaryota</taxon>
        <taxon>Viridiplantae</taxon>
        <taxon>Streptophyta</taxon>
        <taxon>Embryophyta</taxon>
        <taxon>Tracheophyta</taxon>
        <taxon>Spermatophyta</taxon>
        <taxon>Magnoliopsida</taxon>
        <taxon>eudicotyledons</taxon>
        <taxon>Gunneridae</taxon>
        <taxon>Pentapetalae</taxon>
        <taxon>rosids</taxon>
        <taxon>malvids</taxon>
        <taxon>Brassicales</taxon>
        <taxon>Brassicaceae</taxon>
        <taxon>Brassiceae</taxon>
        <taxon>Brassica</taxon>
    </lineage>
</organism>
<accession>A0A816KUR7</accession>
<dbReference type="Proteomes" id="UP001295469">
    <property type="component" value="Chromosome C05"/>
</dbReference>
<dbReference type="EMBL" id="HG994369">
    <property type="protein sequence ID" value="CAF1931575.1"/>
    <property type="molecule type" value="Genomic_DNA"/>
</dbReference>
<protein>
    <submittedName>
        <fullName evidence="1">(rape) hypothetical protein</fullName>
    </submittedName>
</protein>